<dbReference type="PANTHER" id="PTHR34853">
    <property type="match status" value="1"/>
</dbReference>
<dbReference type="Proteomes" id="UP000470876">
    <property type="component" value="Unassembled WGS sequence"/>
</dbReference>
<dbReference type="InterPro" id="IPR005152">
    <property type="entry name" value="Lipase_secreted"/>
</dbReference>
<dbReference type="GO" id="GO:0016042">
    <property type="term" value="P:lipid catabolic process"/>
    <property type="evidence" value="ECO:0007669"/>
    <property type="project" value="InterPro"/>
</dbReference>
<keyword evidence="1" id="KW-0732">Signal</keyword>
<feature type="signal peptide" evidence="1">
    <location>
        <begin position="1"/>
        <end position="31"/>
    </location>
</feature>
<dbReference type="EMBL" id="JAAGUX010000010">
    <property type="protein sequence ID" value="NEW55623.1"/>
    <property type="molecule type" value="Genomic_DNA"/>
</dbReference>
<reference evidence="4 5" key="1">
    <citation type="submission" date="2020-01" db="EMBL/GenBank/DDBJ databases">
        <title>Genetics and antimicrobial susceptibilities of Nocardia species isolated from the soil; a comparison with species isolated from humans.</title>
        <authorList>
            <person name="Carrasco G."/>
            <person name="Monzon S."/>
            <person name="Sansegundo M."/>
            <person name="Garcia E."/>
            <person name="Garrido N."/>
            <person name="Medina M.J."/>
            <person name="Villalon P."/>
            <person name="Ramirez-Arocha A.C."/>
            <person name="Jimenez P."/>
            <person name="Cuesta I."/>
            <person name="Valdezate S."/>
        </authorList>
    </citation>
    <scope>NUCLEOTIDE SEQUENCE [LARGE SCALE GENOMIC DNA]</scope>
    <source>
        <strain evidence="2 4">CNM20110639</strain>
        <strain evidence="3 5">CNM20110649</strain>
    </source>
</reference>
<dbReference type="Proteomes" id="UP000468928">
    <property type="component" value="Unassembled WGS sequence"/>
</dbReference>
<dbReference type="InterPro" id="IPR029058">
    <property type="entry name" value="AB_hydrolase_fold"/>
</dbReference>
<protein>
    <submittedName>
        <fullName evidence="2">Alpha/beta hydrolase</fullName>
    </submittedName>
</protein>
<dbReference type="Gene3D" id="1.10.260.130">
    <property type="match status" value="1"/>
</dbReference>
<dbReference type="GO" id="GO:0004806">
    <property type="term" value="F:triacylglycerol lipase activity"/>
    <property type="evidence" value="ECO:0007669"/>
    <property type="project" value="InterPro"/>
</dbReference>
<evidence type="ECO:0000256" key="1">
    <source>
        <dbReference type="SAM" id="SignalP"/>
    </source>
</evidence>
<dbReference type="AlphaFoldDB" id="A0A6P1D3P4"/>
<dbReference type="EMBL" id="JAAGUZ010000027">
    <property type="protein sequence ID" value="NEW45196.1"/>
    <property type="molecule type" value="Genomic_DNA"/>
</dbReference>
<gene>
    <name evidence="2" type="ORF">GV789_12120</name>
    <name evidence="3" type="ORF">GV794_08145</name>
</gene>
<comment type="caution">
    <text evidence="2">The sequence shown here is derived from an EMBL/GenBank/DDBJ whole genome shotgun (WGS) entry which is preliminary data.</text>
</comment>
<sequence length="388" mass="40184">MNLLRVAGRTMLAVAVSATAVLAATQAPAVAAPPGSVMSVTAQPHGWHGVRGGSVIEYWMSGSDGTPRPASGALLIPEGTPPPGGWPIIAYDHGTSGLGTGCGGMSNPETAPFPNLRGRQDLLLQRLVSQGFAVVAPDYLGLGTFDTGPHPYLELRTEATATIDMVRAARATHPELSATWAAFGISQGGQAALGTGHLQSTYAPELDFRGTIAVDPESDVEKLLPLAGPGIPSLPGVDDALSFIVSILAGLREARPDVGVDLYLTPLGKSVLDDVGGMCLDRIIERVDGLTIGALLARPLSEEPIRSALVDYMAVPVSGYDAPILMLANATDTVVPSPLHAALIAQFAANRVDFRTVIGTGEHGQVDAQMWAAIDTFLAGVRSAPSPR</sequence>
<name>A0A6P1D3P4_9NOCA</name>
<organism evidence="2 4">
    <name type="scientific">Nocardia cyriacigeorgica</name>
    <dbReference type="NCBI Taxonomy" id="135487"/>
    <lineage>
        <taxon>Bacteria</taxon>
        <taxon>Bacillati</taxon>
        <taxon>Actinomycetota</taxon>
        <taxon>Actinomycetes</taxon>
        <taxon>Mycobacteriales</taxon>
        <taxon>Nocardiaceae</taxon>
        <taxon>Nocardia</taxon>
    </lineage>
</organism>
<keyword evidence="5" id="KW-1185">Reference proteome</keyword>
<evidence type="ECO:0000313" key="3">
    <source>
        <dbReference type="EMBL" id="NEW55623.1"/>
    </source>
</evidence>
<dbReference type="Pfam" id="PF03583">
    <property type="entry name" value="LIP"/>
    <property type="match status" value="1"/>
</dbReference>
<evidence type="ECO:0000313" key="5">
    <source>
        <dbReference type="Proteomes" id="UP000470876"/>
    </source>
</evidence>
<evidence type="ECO:0000313" key="4">
    <source>
        <dbReference type="Proteomes" id="UP000468928"/>
    </source>
</evidence>
<dbReference type="Gene3D" id="3.40.50.1820">
    <property type="entry name" value="alpha/beta hydrolase"/>
    <property type="match status" value="1"/>
</dbReference>
<dbReference type="RefSeq" id="WP_163824260.1">
    <property type="nucleotide sequence ID" value="NZ_JAAGUX010000010.1"/>
</dbReference>
<proteinExistence type="predicted"/>
<dbReference type="PANTHER" id="PTHR34853:SF1">
    <property type="entry name" value="LIPASE 5"/>
    <property type="match status" value="1"/>
</dbReference>
<accession>A0A6P1D3P4</accession>
<dbReference type="SUPFAM" id="SSF53474">
    <property type="entry name" value="alpha/beta-Hydrolases"/>
    <property type="match status" value="1"/>
</dbReference>
<keyword evidence="2" id="KW-0378">Hydrolase</keyword>
<dbReference type="PIRSF" id="PIRSF029171">
    <property type="entry name" value="Esterase_LipA"/>
    <property type="match status" value="1"/>
</dbReference>
<feature type="chain" id="PRO_5026773835" evidence="1">
    <location>
        <begin position="32"/>
        <end position="388"/>
    </location>
</feature>
<evidence type="ECO:0000313" key="2">
    <source>
        <dbReference type="EMBL" id="NEW45196.1"/>
    </source>
</evidence>